<keyword evidence="2" id="KW-1185">Reference proteome</keyword>
<accession>A0A9P0L002</accession>
<dbReference type="Proteomes" id="UP001152888">
    <property type="component" value="Unassembled WGS sequence"/>
</dbReference>
<dbReference type="AlphaFoldDB" id="A0A9P0L002"/>
<comment type="caution">
    <text evidence="1">The sequence shown here is derived from an EMBL/GenBank/DDBJ whole genome shotgun (WGS) entry which is preliminary data.</text>
</comment>
<reference evidence="1" key="1">
    <citation type="submission" date="2022-03" db="EMBL/GenBank/DDBJ databases">
        <authorList>
            <person name="Sayadi A."/>
        </authorList>
    </citation>
    <scope>NUCLEOTIDE SEQUENCE</scope>
</reference>
<evidence type="ECO:0000313" key="2">
    <source>
        <dbReference type="Proteomes" id="UP001152888"/>
    </source>
</evidence>
<sequence>MELILQVIRAVYEFKKTGSITKRKSTGRPRVPDEMVDAVRHSFTRSPRKSTSRAGSELGIPQPTVWKILRKPLRFKPSTDATKLTI</sequence>
<dbReference type="EMBL" id="CAKOFQ010006907">
    <property type="protein sequence ID" value="CAH1981319.1"/>
    <property type="molecule type" value="Genomic_DNA"/>
</dbReference>
<dbReference type="OrthoDB" id="8192496at2759"/>
<proteinExistence type="predicted"/>
<name>A0A9P0L002_ACAOB</name>
<evidence type="ECO:0000313" key="1">
    <source>
        <dbReference type="EMBL" id="CAH1981319.1"/>
    </source>
</evidence>
<organism evidence="1 2">
    <name type="scientific">Acanthoscelides obtectus</name>
    <name type="common">Bean weevil</name>
    <name type="synonym">Bruchus obtectus</name>
    <dbReference type="NCBI Taxonomy" id="200917"/>
    <lineage>
        <taxon>Eukaryota</taxon>
        <taxon>Metazoa</taxon>
        <taxon>Ecdysozoa</taxon>
        <taxon>Arthropoda</taxon>
        <taxon>Hexapoda</taxon>
        <taxon>Insecta</taxon>
        <taxon>Pterygota</taxon>
        <taxon>Neoptera</taxon>
        <taxon>Endopterygota</taxon>
        <taxon>Coleoptera</taxon>
        <taxon>Polyphaga</taxon>
        <taxon>Cucujiformia</taxon>
        <taxon>Chrysomeloidea</taxon>
        <taxon>Chrysomelidae</taxon>
        <taxon>Bruchinae</taxon>
        <taxon>Bruchini</taxon>
        <taxon>Acanthoscelides</taxon>
    </lineage>
</organism>
<gene>
    <name evidence="1" type="ORF">ACAOBT_LOCUS14413</name>
</gene>
<protein>
    <submittedName>
        <fullName evidence="1">Uncharacterized protein</fullName>
    </submittedName>
</protein>